<dbReference type="AlphaFoldDB" id="A0A380BZN9"/>
<dbReference type="InterPro" id="IPR052166">
    <property type="entry name" value="Diverse_Acyl-CoA_DH"/>
</dbReference>
<evidence type="ECO:0000256" key="7">
    <source>
        <dbReference type="ARBA" id="ARBA00058683"/>
    </source>
</evidence>
<dbReference type="InterPro" id="IPR013786">
    <property type="entry name" value="AcylCoA_DH/ox_N"/>
</dbReference>
<dbReference type="SUPFAM" id="SSF56645">
    <property type="entry name" value="Acyl-CoA dehydrogenase NM domain-like"/>
    <property type="match status" value="1"/>
</dbReference>
<dbReference type="Gene3D" id="1.20.140.10">
    <property type="entry name" value="Butyryl-CoA Dehydrogenase, subunit A, domain 3"/>
    <property type="match status" value="1"/>
</dbReference>
<dbReference type="Pfam" id="PF02770">
    <property type="entry name" value="Acyl-CoA_dh_M"/>
    <property type="match status" value="1"/>
</dbReference>
<dbReference type="Pfam" id="PF12806">
    <property type="entry name" value="Acyl-CoA_dh_C"/>
    <property type="match status" value="1"/>
</dbReference>
<keyword evidence="3 10" id="KW-0285">Flavoprotein</keyword>
<dbReference type="InterPro" id="IPR025878">
    <property type="entry name" value="Acyl-CoA_dh-like_C_dom"/>
</dbReference>
<accession>A0A380BZN9</accession>
<comment type="similarity">
    <text evidence="2 10">Belongs to the acyl-CoA dehydrogenase family.</text>
</comment>
<evidence type="ECO:0000259" key="12">
    <source>
        <dbReference type="Pfam" id="PF02770"/>
    </source>
</evidence>
<feature type="domain" description="Acyl-CoA oxidase/dehydrogenase middle" evidence="12">
    <location>
        <begin position="162"/>
        <end position="270"/>
    </location>
</feature>
<evidence type="ECO:0000259" key="13">
    <source>
        <dbReference type="Pfam" id="PF02771"/>
    </source>
</evidence>
<evidence type="ECO:0000256" key="2">
    <source>
        <dbReference type="ARBA" id="ARBA00009347"/>
    </source>
</evidence>
<protein>
    <recommendedName>
        <fullName evidence="9">3-methylmercaptopropionyl-CoA dehydrogenase</fullName>
        <ecNumber evidence="8">1.3.99.41</ecNumber>
    </recommendedName>
</protein>
<evidence type="ECO:0000313" key="16">
    <source>
        <dbReference type="Proteomes" id="UP000254069"/>
    </source>
</evidence>
<keyword evidence="16" id="KW-1185">Reference proteome</keyword>
<dbReference type="PANTHER" id="PTHR42803:SF1">
    <property type="entry name" value="BROAD-SPECIFICITY LINEAR ACYL-COA DEHYDROGENASE FADE5"/>
    <property type="match status" value="1"/>
</dbReference>
<comment type="function">
    <text evidence="7">Involved in the assimilation of dimethylsulphoniopropionate (DMSP), an important compound in the fixation of carbon in marine phytoplankton, by mediating the conversion of 3-(methylthio)propanoyl-CoA (MMPA-CoA) to 3-(methylthio)acryloyl-CoA (MTA-CoA).</text>
</comment>
<dbReference type="Pfam" id="PF02771">
    <property type="entry name" value="Acyl-CoA_dh_N"/>
    <property type="match status" value="1"/>
</dbReference>
<evidence type="ECO:0000256" key="5">
    <source>
        <dbReference type="ARBA" id="ARBA00023002"/>
    </source>
</evidence>
<proteinExistence type="inferred from homology"/>
<evidence type="ECO:0000256" key="4">
    <source>
        <dbReference type="ARBA" id="ARBA00022827"/>
    </source>
</evidence>
<dbReference type="InterPro" id="IPR006091">
    <property type="entry name" value="Acyl-CoA_Oxase/DH_mid-dom"/>
</dbReference>
<dbReference type="EMBL" id="UGYO01000002">
    <property type="protein sequence ID" value="SUJ10288.1"/>
    <property type="molecule type" value="Genomic_DNA"/>
</dbReference>
<dbReference type="InterPro" id="IPR046373">
    <property type="entry name" value="Acyl-CoA_Oxase/DH_mid-dom_sf"/>
</dbReference>
<keyword evidence="5 10" id="KW-0560">Oxidoreductase</keyword>
<evidence type="ECO:0000256" key="10">
    <source>
        <dbReference type="RuleBase" id="RU362125"/>
    </source>
</evidence>
<feature type="domain" description="Acyl-CoA dehydrogenase/oxidase C-terminal" evidence="11">
    <location>
        <begin position="282"/>
        <end position="450"/>
    </location>
</feature>
<feature type="domain" description="Acyl-CoA dehydrogenase/oxidase N-terminal" evidence="13">
    <location>
        <begin position="80"/>
        <end position="157"/>
    </location>
</feature>
<keyword evidence="4 10" id="KW-0274">FAD</keyword>
<gene>
    <name evidence="15" type="ORF">NCTC10738_04270</name>
</gene>
<dbReference type="FunFam" id="2.40.110.10:FF:000031">
    <property type="entry name" value="Acyl-CoA dehydrogenase, putative"/>
    <property type="match status" value="1"/>
</dbReference>
<dbReference type="Gene3D" id="2.40.110.10">
    <property type="entry name" value="Butyryl-CoA Dehydrogenase, subunit A, domain 2"/>
    <property type="match status" value="1"/>
</dbReference>
<dbReference type="Pfam" id="PF00441">
    <property type="entry name" value="Acyl-CoA_dh_1"/>
    <property type="match status" value="1"/>
</dbReference>
<feature type="domain" description="Acetyl-CoA dehydrogenase-like C-terminal" evidence="14">
    <location>
        <begin position="466"/>
        <end position="594"/>
    </location>
</feature>
<dbReference type="EC" id="1.3.99.41" evidence="8"/>
<dbReference type="SUPFAM" id="SSF47203">
    <property type="entry name" value="Acyl-CoA dehydrogenase C-terminal domain-like"/>
    <property type="match status" value="1"/>
</dbReference>
<sequence length="599" mass="64792">MASYQPPMRDYRFILEQLLDIYQQPKLQGFDEIDPELVNAILEGMADFSTGVMLPLNSVGDLQGCRLEADGVKTAEGFIDAYRQYVDNGWPTLTCDPEFGGQGLPEVVGIFATEMQTSSNMAFAMYPGLTHGAYSAIFAHGSEALKAKYLPKLVSGEWTGTMNLTESHAGTDLALLRTKAEPSTDGCYLVSGEKIFISSGDHDLAENIVHLVLARLPDAPAGVKGISLFAVPKYWVKEDGSLGEANNVKASGLEHKMGIHGNSTCVMLFDGAKGELVGEAHQGLRAMFTMMNQARMGVGVQGLGVSEIAYQNALAYARERVQGRALSGTKAPEQNADPILVHGDVRRMLLSQKVFNEGARALIGQQALWLDEAERHQDAEQKARAKALAALFTPVVKGFITDRGFSACVDAQQVFGGHGYIHEWGMEQFVRDARIAMIYEGTNGVQALDLVGRKLMGDKGAALKLWAAEVEAFIEDAKSKAAQDPRFAKVLEGLGQAATDLQRATQSLMELAMKNPDNLGAASMPYMQLFGTAALAWIWARMAELALDGLADDADGFYAGKLASAGFFMDYYVSSASGYRRQIAAASESIMAFDDSYFG</sequence>
<dbReference type="InterPro" id="IPR036250">
    <property type="entry name" value="AcylCo_DH-like_C"/>
</dbReference>
<organism evidence="15 16">
    <name type="scientific">Shewanella algae</name>
    <dbReference type="NCBI Taxonomy" id="38313"/>
    <lineage>
        <taxon>Bacteria</taxon>
        <taxon>Pseudomonadati</taxon>
        <taxon>Pseudomonadota</taxon>
        <taxon>Gammaproteobacteria</taxon>
        <taxon>Alteromonadales</taxon>
        <taxon>Shewanellaceae</taxon>
        <taxon>Shewanella</taxon>
    </lineage>
</organism>
<reference evidence="15 16" key="1">
    <citation type="submission" date="2018-06" db="EMBL/GenBank/DDBJ databases">
        <authorList>
            <consortium name="Pathogen Informatics"/>
            <person name="Doyle S."/>
        </authorList>
    </citation>
    <scope>NUCLEOTIDE SEQUENCE [LARGE SCALE GENOMIC DNA]</scope>
    <source>
        <strain evidence="15 16">NCTC10738</strain>
    </source>
</reference>
<dbReference type="GO" id="GO:0016627">
    <property type="term" value="F:oxidoreductase activity, acting on the CH-CH group of donors"/>
    <property type="evidence" value="ECO:0007669"/>
    <property type="project" value="InterPro"/>
</dbReference>
<comment type="catalytic activity">
    <reaction evidence="6">
        <text>3-(methylsulfanyl)propanoyl-CoA + oxidized [electron-transfer flavoprotein] + H(+) = 3-(methylsulfanyl)acryloyl-CoA + reduced [electron-transfer flavoprotein]</text>
        <dbReference type="Rhea" id="RHEA:52612"/>
        <dbReference type="Rhea" id="RHEA-COMP:10685"/>
        <dbReference type="Rhea" id="RHEA-COMP:10686"/>
        <dbReference type="ChEBI" id="CHEBI:15378"/>
        <dbReference type="ChEBI" id="CHEBI:57692"/>
        <dbReference type="ChEBI" id="CHEBI:58307"/>
        <dbReference type="ChEBI" id="CHEBI:82815"/>
        <dbReference type="ChEBI" id="CHEBI:84994"/>
        <dbReference type="EC" id="1.3.99.41"/>
    </reaction>
    <physiologicalReaction direction="left-to-right" evidence="6">
        <dbReference type="Rhea" id="RHEA:52613"/>
    </physiologicalReaction>
</comment>
<evidence type="ECO:0000259" key="14">
    <source>
        <dbReference type="Pfam" id="PF12806"/>
    </source>
</evidence>
<dbReference type="PANTHER" id="PTHR42803">
    <property type="entry name" value="ACYL-COA DEHYDROGENASE"/>
    <property type="match status" value="1"/>
</dbReference>
<name>A0A380BZN9_9GAMM</name>
<evidence type="ECO:0000313" key="15">
    <source>
        <dbReference type="EMBL" id="SUJ10288.1"/>
    </source>
</evidence>
<comment type="cofactor">
    <cofactor evidence="1 10">
        <name>FAD</name>
        <dbReference type="ChEBI" id="CHEBI:57692"/>
    </cofactor>
</comment>
<dbReference type="InterPro" id="IPR037069">
    <property type="entry name" value="AcylCoA_DH/ox_N_sf"/>
</dbReference>
<evidence type="ECO:0000256" key="8">
    <source>
        <dbReference type="ARBA" id="ARBA00066694"/>
    </source>
</evidence>
<evidence type="ECO:0000256" key="1">
    <source>
        <dbReference type="ARBA" id="ARBA00001974"/>
    </source>
</evidence>
<dbReference type="Proteomes" id="UP000254069">
    <property type="component" value="Unassembled WGS sequence"/>
</dbReference>
<evidence type="ECO:0000259" key="11">
    <source>
        <dbReference type="Pfam" id="PF00441"/>
    </source>
</evidence>
<dbReference type="InterPro" id="IPR009075">
    <property type="entry name" value="AcylCo_DH/oxidase_C"/>
</dbReference>
<dbReference type="InterPro" id="IPR009100">
    <property type="entry name" value="AcylCoA_DH/oxidase_NM_dom_sf"/>
</dbReference>
<evidence type="ECO:0000256" key="3">
    <source>
        <dbReference type="ARBA" id="ARBA00022630"/>
    </source>
</evidence>
<dbReference type="GO" id="GO:0050660">
    <property type="term" value="F:flavin adenine dinucleotide binding"/>
    <property type="evidence" value="ECO:0007669"/>
    <property type="project" value="InterPro"/>
</dbReference>
<dbReference type="RefSeq" id="WP_115390495.1">
    <property type="nucleotide sequence ID" value="NZ_JADZHC010000045.1"/>
</dbReference>
<evidence type="ECO:0000256" key="9">
    <source>
        <dbReference type="ARBA" id="ARBA00069043"/>
    </source>
</evidence>
<evidence type="ECO:0000256" key="6">
    <source>
        <dbReference type="ARBA" id="ARBA00051388"/>
    </source>
</evidence>
<dbReference type="Gene3D" id="1.10.540.10">
    <property type="entry name" value="Acyl-CoA dehydrogenase/oxidase, N-terminal domain"/>
    <property type="match status" value="1"/>
</dbReference>